<dbReference type="PRINTS" id="PR00598">
    <property type="entry name" value="HTHMARR"/>
</dbReference>
<dbReference type="SMART" id="SM00347">
    <property type="entry name" value="HTH_MARR"/>
    <property type="match status" value="1"/>
</dbReference>
<gene>
    <name evidence="3" type="ORF">DVK44_32590</name>
</gene>
<dbReference type="InterPro" id="IPR011991">
    <property type="entry name" value="ArsR-like_HTH"/>
</dbReference>
<dbReference type="PANTHER" id="PTHR33164:SF57">
    <property type="entry name" value="MARR-FAMILY TRANSCRIPTIONAL REGULATOR"/>
    <property type="match status" value="1"/>
</dbReference>
<evidence type="ECO:0000313" key="4">
    <source>
        <dbReference type="Proteomes" id="UP000253868"/>
    </source>
</evidence>
<organism evidence="3 4">
    <name type="scientific">Streptomyces paludis</name>
    <dbReference type="NCBI Taxonomy" id="2282738"/>
    <lineage>
        <taxon>Bacteria</taxon>
        <taxon>Bacillati</taxon>
        <taxon>Actinomycetota</taxon>
        <taxon>Actinomycetes</taxon>
        <taxon>Kitasatosporales</taxon>
        <taxon>Streptomycetaceae</taxon>
        <taxon>Streptomyces</taxon>
    </lineage>
</organism>
<feature type="compositionally biased region" description="Pro residues" evidence="1">
    <location>
        <begin position="186"/>
        <end position="196"/>
    </location>
</feature>
<dbReference type="Proteomes" id="UP000253868">
    <property type="component" value="Chromosome"/>
</dbReference>
<name>A0A345HY97_9ACTN</name>
<evidence type="ECO:0000313" key="3">
    <source>
        <dbReference type="EMBL" id="AXG81671.1"/>
    </source>
</evidence>
<dbReference type="InterPro" id="IPR000835">
    <property type="entry name" value="HTH_MarR-typ"/>
</dbReference>
<dbReference type="InterPro" id="IPR036390">
    <property type="entry name" value="WH_DNA-bd_sf"/>
</dbReference>
<sequence length="196" mass="21100">MSPQSPGADPVSADVIEVERLLTRIAYLAGGVRQHGQLAAEAGLSLDRAAVALLRHVADSEPLRPGELAARLSVEASHITRQLRQLEAGGYVVRVPDPDDRRARRVRLTDAGRDAIDRIRAVGRRGIEVALSDWSPEDLRRIAGLFDRLVDDFVAHAAPNAALRDVVAEDAAIREGLDGSGTVPSPRTPPGQPPRR</sequence>
<keyword evidence="4" id="KW-1185">Reference proteome</keyword>
<feature type="domain" description="HTH marR-type" evidence="2">
    <location>
        <begin position="15"/>
        <end position="151"/>
    </location>
</feature>
<evidence type="ECO:0000256" key="1">
    <source>
        <dbReference type="SAM" id="MobiDB-lite"/>
    </source>
</evidence>
<proteinExistence type="predicted"/>
<dbReference type="InterPro" id="IPR039422">
    <property type="entry name" value="MarR/SlyA-like"/>
</dbReference>
<dbReference type="GO" id="GO:0006950">
    <property type="term" value="P:response to stress"/>
    <property type="evidence" value="ECO:0007669"/>
    <property type="project" value="TreeGrafter"/>
</dbReference>
<dbReference type="OrthoDB" id="4485201at2"/>
<reference evidence="4" key="1">
    <citation type="submission" date="2018-07" db="EMBL/GenBank/DDBJ databases">
        <authorList>
            <person name="Zhao J."/>
        </authorList>
    </citation>
    <scope>NUCLEOTIDE SEQUENCE [LARGE SCALE GENOMIC DNA]</scope>
    <source>
        <strain evidence="4">GSSD-12</strain>
    </source>
</reference>
<dbReference type="PANTHER" id="PTHR33164">
    <property type="entry name" value="TRANSCRIPTIONAL REGULATOR, MARR FAMILY"/>
    <property type="match status" value="1"/>
</dbReference>
<dbReference type="Gene3D" id="1.10.10.10">
    <property type="entry name" value="Winged helix-like DNA-binding domain superfamily/Winged helix DNA-binding domain"/>
    <property type="match status" value="1"/>
</dbReference>
<dbReference type="RefSeq" id="WP_114664212.1">
    <property type="nucleotide sequence ID" value="NZ_CP031194.1"/>
</dbReference>
<evidence type="ECO:0000259" key="2">
    <source>
        <dbReference type="PROSITE" id="PS50995"/>
    </source>
</evidence>
<dbReference type="SUPFAM" id="SSF46785">
    <property type="entry name" value="Winged helix' DNA-binding domain"/>
    <property type="match status" value="1"/>
</dbReference>
<dbReference type="GO" id="GO:0003700">
    <property type="term" value="F:DNA-binding transcription factor activity"/>
    <property type="evidence" value="ECO:0007669"/>
    <property type="project" value="InterPro"/>
</dbReference>
<dbReference type="CDD" id="cd00090">
    <property type="entry name" value="HTH_ARSR"/>
    <property type="match status" value="1"/>
</dbReference>
<dbReference type="InterPro" id="IPR036388">
    <property type="entry name" value="WH-like_DNA-bd_sf"/>
</dbReference>
<feature type="region of interest" description="Disordered" evidence="1">
    <location>
        <begin position="174"/>
        <end position="196"/>
    </location>
</feature>
<dbReference type="AlphaFoldDB" id="A0A345HY97"/>
<dbReference type="KEGG" id="spad:DVK44_32590"/>
<accession>A0A345HY97</accession>
<protein>
    <submittedName>
        <fullName evidence="3">MarR family transcriptional regulator</fullName>
    </submittedName>
</protein>
<dbReference type="EMBL" id="CP031194">
    <property type="protein sequence ID" value="AXG81671.1"/>
    <property type="molecule type" value="Genomic_DNA"/>
</dbReference>
<dbReference type="PROSITE" id="PS50995">
    <property type="entry name" value="HTH_MARR_2"/>
    <property type="match status" value="1"/>
</dbReference>
<dbReference type="Pfam" id="PF01047">
    <property type="entry name" value="MarR"/>
    <property type="match status" value="1"/>
</dbReference>